<accession>A0A2P2P9V8</accession>
<evidence type="ECO:0000313" key="1">
    <source>
        <dbReference type="EMBL" id="MBX51413.1"/>
    </source>
</evidence>
<protein>
    <submittedName>
        <fullName evidence="1">Uncharacterized protein</fullName>
    </submittedName>
</protein>
<organism evidence="1">
    <name type="scientific">Rhizophora mucronata</name>
    <name type="common">Asiatic mangrove</name>
    <dbReference type="NCBI Taxonomy" id="61149"/>
    <lineage>
        <taxon>Eukaryota</taxon>
        <taxon>Viridiplantae</taxon>
        <taxon>Streptophyta</taxon>
        <taxon>Embryophyta</taxon>
        <taxon>Tracheophyta</taxon>
        <taxon>Spermatophyta</taxon>
        <taxon>Magnoliopsida</taxon>
        <taxon>eudicotyledons</taxon>
        <taxon>Gunneridae</taxon>
        <taxon>Pentapetalae</taxon>
        <taxon>rosids</taxon>
        <taxon>fabids</taxon>
        <taxon>Malpighiales</taxon>
        <taxon>Rhizophoraceae</taxon>
        <taxon>Rhizophora</taxon>
    </lineage>
</organism>
<dbReference type="AlphaFoldDB" id="A0A2P2P9V8"/>
<proteinExistence type="predicted"/>
<reference evidence="1" key="1">
    <citation type="submission" date="2018-02" db="EMBL/GenBank/DDBJ databases">
        <title>Rhizophora mucronata_Transcriptome.</title>
        <authorList>
            <person name="Meera S.P."/>
            <person name="Sreeshan A."/>
            <person name="Augustine A."/>
        </authorList>
    </citation>
    <scope>NUCLEOTIDE SEQUENCE</scope>
    <source>
        <tissue evidence="1">Leaf</tissue>
    </source>
</reference>
<sequence>MKLFLQLTPQHNTTRPPSSFPGTFPLSVSRSSCSFFSEPFPL</sequence>
<dbReference type="EMBL" id="GGEC01070929">
    <property type="protein sequence ID" value="MBX51413.1"/>
    <property type="molecule type" value="Transcribed_RNA"/>
</dbReference>
<name>A0A2P2P9V8_RHIMU</name>